<evidence type="ECO:0000256" key="1">
    <source>
        <dbReference type="ARBA" id="ARBA00010716"/>
    </source>
</evidence>
<keyword evidence="3 5" id="KW-0378">Hydrolase</keyword>
<evidence type="ECO:0000313" key="10">
    <source>
        <dbReference type="Proteomes" id="UP000675664"/>
    </source>
</evidence>
<evidence type="ECO:0000313" key="9">
    <source>
        <dbReference type="EMBL" id="MBR0598384.1"/>
    </source>
</evidence>
<reference evidence="9" key="2">
    <citation type="submission" date="2021-04" db="EMBL/GenBank/DDBJ databases">
        <authorList>
            <person name="Liu J."/>
        </authorList>
    </citation>
    <scope>NUCLEOTIDE SEQUENCE</scope>
    <source>
        <strain evidence="9">BAD-6</strain>
    </source>
</reference>
<protein>
    <submittedName>
        <fullName evidence="9">N-acetylglucosamine-6-phosphate deacetylase</fullName>
        <ecNumber evidence="9">3.5.1.25</ecNumber>
    </submittedName>
</protein>
<evidence type="ECO:0000256" key="6">
    <source>
        <dbReference type="PIRSR" id="PIRSR038994-1"/>
    </source>
</evidence>
<dbReference type="RefSeq" id="WP_227018509.1">
    <property type="nucleotide sequence ID" value="NZ_JAGSND010000006.1"/>
</dbReference>
<keyword evidence="4 5" id="KW-0119">Carbohydrate metabolism</keyword>
<keyword evidence="10" id="KW-1185">Reference proteome</keyword>
<organism evidence="9 10">
    <name type="scientific">Sinanaerobacter chloroacetimidivorans</name>
    <dbReference type="NCBI Taxonomy" id="2818044"/>
    <lineage>
        <taxon>Bacteria</taxon>
        <taxon>Bacillati</taxon>
        <taxon>Bacillota</taxon>
        <taxon>Clostridia</taxon>
        <taxon>Peptostreptococcales</taxon>
        <taxon>Anaerovoracaceae</taxon>
        <taxon>Sinanaerobacter</taxon>
    </lineage>
</organism>
<dbReference type="CDD" id="cd00854">
    <property type="entry name" value="NagA"/>
    <property type="match status" value="1"/>
</dbReference>
<name>A0A8J7W0Z2_9FIRM</name>
<dbReference type="Pfam" id="PF01979">
    <property type="entry name" value="Amidohydro_1"/>
    <property type="match status" value="1"/>
</dbReference>
<dbReference type="SUPFAM" id="SSF51338">
    <property type="entry name" value="Composite domain of metallo-dependent hydrolases"/>
    <property type="match status" value="1"/>
</dbReference>
<dbReference type="PIRSF" id="PIRSF038994">
    <property type="entry name" value="NagA"/>
    <property type="match status" value="1"/>
</dbReference>
<dbReference type="GO" id="GO:0008448">
    <property type="term" value="F:N-acetylglucosamine-6-phosphate deacetylase activity"/>
    <property type="evidence" value="ECO:0007669"/>
    <property type="project" value="UniProtKB-EC"/>
</dbReference>
<dbReference type="NCBIfam" id="TIGR00221">
    <property type="entry name" value="nagA"/>
    <property type="match status" value="1"/>
</dbReference>
<feature type="binding site" evidence="7">
    <location>
        <position position="209"/>
    </location>
    <ligand>
        <name>Zn(2+)</name>
        <dbReference type="ChEBI" id="CHEBI:29105"/>
    </ligand>
</feature>
<keyword evidence="2 7" id="KW-0479">Metal-binding</keyword>
<dbReference type="InterPro" id="IPR011059">
    <property type="entry name" value="Metal-dep_hydrolase_composite"/>
</dbReference>
<dbReference type="PANTHER" id="PTHR11113">
    <property type="entry name" value="N-ACETYLGLUCOSAMINE-6-PHOSPHATE DEACETYLASE"/>
    <property type="match status" value="1"/>
</dbReference>
<dbReference type="EC" id="3.5.1.25" evidence="9"/>
<proteinExistence type="inferred from homology"/>
<feature type="binding site" evidence="7">
    <location>
        <position position="123"/>
    </location>
    <ligand>
        <name>Zn(2+)</name>
        <dbReference type="ChEBI" id="CHEBI:29105"/>
    </ligand>
</feature>
<sequence>MNYKNAWIYGEDFTFHKGGFTVANGIFTSMEEKDDAVDLHESYVIPGLIDIHFHGNSGFDFSTGGLEGLHRIASYLAEHGITSFAPASMTLPEETLKKAYEHAVQFRNRQPEGLARLMGINMEGPFFSHEKKGAQAEEHLILPDYDMFLRLNQAADGLIKVVCIAPELSGALEFIKKAKDICTVSLAHSTADYETAKKGFEAGATQVTHLFNAMPPFLHRAPGIVGAARDAEQVSVELICDGAHLHESVIRAAFAMFTAHRIILVSDSLSACGMPEGVYESGGQKIYMKNGAAVLEDGITFAGSTKDLFECMQMAVSFGIRPEDAIRAATINPARALGVQDRVGSISSGKQADFLICDKEFRLRECYIGGTLVS</sequence>
<evidence type="ECO:0000259" key="8">
    <source>
        <dbReference type="Pfam" id="PF01979"/>
    </source>
</evidence>
<dbReference type="SUPFAM" id="SSF51556">
    <property type="entry name" value="Metallo-dependent hydrolases"/>
    <property type="match status" value="1"/>
</dbReference>
<evidence type="ECO:0000256" key="7">
    <source>
        <dbReference type="PIRSR" id="PIRSR038994-3"/>
    </source>
</evidence>
<reference evidence="9" key="1">
    <citation type="submission" date="2021-04" db="EMBL/GenBank/DDBJ databases">
        <title>Sinoanaerobacter chloroacetimidivorans sp. nov., an obligate anaerobic bacterium isolated from anaerobic sludge.</title>
        <authorList>
            <person name="Bao Y."/>
        </authorList>
    </citation>
    <scope>NUCLEOTIDE SEQUENCE</scope>
    <source>
        <strain evidence="9">BAD-6</strain>
    </source>
</reference>
<evidence type="ECO:0000256" key="5">
    <source>
        <dbReference type="PIRNR" id="PIRNR038994"/>
    </source>
</evidence>
<evidence type="ECO:0000256" key="4">
    <source>
        <dbReference type="ARBA" id="ARBA00023277"/>
    </source>
</evidence>
<feature type="binding site" evidence="7">
    <location>
        <position position="188"/>
    </location>
    <ligand>
        <name>Zn(2+)</name>
        <dbReference type="ChEBI" id="CHEBI:29105"/>
    </ligand>
</feature>
<dbReference type="PANTHER" id="PTHR11113:SF14">
    <property type="entry name" value="N-ACETYLGLUCOSAMINE-6-PHOSPHATE DEACETYLASE"/>
    <property type="match status" value="1"/>
</dbReference>
<dbReference type="GO" id="GO:0006046">
    <property type="term" value="P:N-acetylglucosamine catabolic process"/>
    <property type="evidence" value="ECO:0007669"/>
    <property type="project" value="TreeGrafter"/>
</dbReference>
<feature type="active site" description="Proton donor/acceptor" evidence="6">
    <location>
        <position position="267"/>
    </location>
</feature>
<accession>A0A8J7W0Z2</accession>
<dbReference type="Gene3D" id="2.30.40.10">
    <property type="entry name" value="Urease, subunit C, domain 1"/>
    <property type="match status" value="1"/>
</dbReference>
<comment type="similarity">
    <text evidence="1 5">Belongs to the metallo-dependent hydrolases superfamily. NagA family.</text>
</comment>
<comment type="cofactor">
    <cofactor evidence="7">
        <name>a divalent metal cation</name>
        <dbReference type="ChEBI" id="CHEBI:60240"/>
    </cofactor>
    <text evidence="7">Binds 1 divalent metal cation per subunit.</text>
</comment>
<dbReference type="Gene3D" id="3.20.20.140">
    <property type="entry name" value="Metal-dependent hydrolases"/>
    <property type="match status" value="1"/>
</dbReference>
<gene>
    <name evidence="9" type="primary">nagA</name>
    <name evidence="9" type="ORF">KCX82_10895</name>
</gene>
<comment type="caution">
    <text evidence="9">The sequence shown here is derived from an EMBL/GenBank/DDBJ whole genome shotgun (WGS) entry which is preliminary data.</text>
</comment>
<dbReference type="Proteomes" id="UP000675664">
    <property type="component" value="Unassembled WGS sequence"/>
</dbReference>
<dbReference type="InterPro" id="IPR006680">
    <property type="entry name" value="Amidohydro-rel"/>
</dbReference>
<dbReference type="InterPro" id="IPR032466">
    <property type="entry name" value="Metal_Hydrolase"/>
</dbReference>
<dbReference type="EMBL" id="JAGSND010000006">
    <property type="protein sequence ID" value="MBR0598384.1"/>
    <property type="molecule type" value="Genomic_DNA"/>
</dbReference>
<dbReference type="InterPro" id="IPR003764">
    <property type="entry name" value="GlcNAc_6-P_deAcase"/>
</dbReference>
<feature type="domain" description="Amidohydrolase-related" evidence="8">
    <location>
        <begin position="43"/>
        <end position="359"/>
    </location>
</feature>
<evidence type="ECO:0000256" key="2">
    <source>
        <dbReference type="ARBA" id="ARBA00022723"/>
    </source>
</evidence>
<dbReference type="AlphaFoldDB" id="A0A8J7W0Z2"/>
<evidence type="ECO:0000256" key="3">
    <source>
        <dbReference type="ARBA" id="ARBA00022801"/>
    </source>
</evidence>
<dbReference type="GO" id="GO:0046872">
    <property type="term" value="F:metal ion binding"/>
    <property type="evidence" value="ECO:0007669"/>
    <property type="project" value="UniProtKB-KW"/>
</dbReference>